<feature type="repeat" description="RCC1" evidence="2">
    <location>
        <begin position="366"/>
        <end position="418"/>
    </location>
</feature>
<dbReference type="SMART" id="SM00225">
    <property type="entry name" value="BTB"/>
    <property type="match status" value="1"/>
</dbReference>
<proteinExistence type="predicted"/>
<evidence type="ECO:0000313" key="6">
    <source>
        <dbReference type="Proteomes" id="UP001516023"/>
    </source>
</evidence>
<comment type="caution">
    <text evidence="5">The sequence shown here is derived from an EMBL/GenBank/DDBJ whole genome shotgun (WGS) entry which is preliminary data.</text>
</comment>
<evidence type="ECO:0000313" key="5">
    <source>
        <dbReference type="EMBL" id="KAL3804643.1"/>
    </source>
</evidence>
<dbReference type="Gene3D" id="2.130.10.30">
    <property type="entry name" value="Regulator of chromosome condensation 1/beta-lactamase-inhibitor protein II"/>
    <property type="match status" value="3"/>
</dbReference>
<dbReference type="Pfam" id="PF25390">
    <property type="entry name" value="WD40_RLD"/>
    <property type="match status" value="1"/>
</dbReference>
<reference evidence="5 6" key="1">
    <citation type="journal article" date="2020" name="G3 (Bethesda)">
        <title>Improved Reference Genome for Cyclotella cryptica CCMP332, a Model for Cell Wall Morphogenesis, Salinity Adaptation, and Lipid Production in Diatoms (Bacillariophyta).</title>
        <authorList>
            <person name="Roberts W.R."/>
            <person name="Downey K.M."/>
            <person name="Ruck E.C."/>
            <person name="Traller J.C."/>
            <person name="Alverson A.J."/>
        </authorList>
    </citation>
    <scope>NUCLEOTIDE SEQUENCE [LARGE SCALE GENOMIC DNA]</scope>
    <source>
        <strain evidence="5 6">CCMP332</strain>
    </source>
</reference>
<feature type="repeat" description="RCC1" evidence="2">
    <location>
        <begin position="210"/>
        <end position="261"/>
    </location>
</feature>
<dbReference type="CDD" id="cd14733">
    <property type="entry name" value="BACK"/>
    <property type="match status" value="1"/>
</dbReference>
<evidence type="ECO:0000256" key="2">
    <source>
        <dbReference type="PROSITE-ProRule" id="PRU00235"/>
    </source>
</evidence>
<dbReference type="AlphaFoldDB" id="A0ABD3QWQ1"/>
<feature type="region of interest" description="Disordered" evidence="3">
    <location>
        <begin position="113"/>
        <end position="135"/>
    </location>
</feature>
<feature type="compositionally biased region" description="Low complexity" evidence="3">
    <location>
        <begin position="120"/>
        <end position="130"/>
    </location>
</feature>
<dbReference type="Gene3D" id="3.30.710.10">
    <property type="entry name" value="Potassium Channel Kv1.1, Chain A"/>
    <property type="match status" value="1"/>
</dbReference>
<dbReference type="PROSITE" id="PS00626">
    <property type="entry name" value="RCC1_2"/>
    <property type="match status" value="5"/>
</dbReference>
<evidence type="ECO:0000259" key="4">
    <source>
        <dbReference type="PROSITE" id="PS50097"/>
    </source>
</evidence>
<dbReference type="InterPro" id="IPR000210">
    <property type="entry name" value="BTB/POZ_dom"/>
</dbReference>
<keyword evidence="6" id="KW-1185">Reference proteome</keyword>
<organism evidence="5 6">
    <name type="scientific">Cyclotella cryptica</name>
    <dbReference type="NCBI Taxonomy" id="29204"/>
    <lineage>
        <taxon>Eukaryota</taxon>
        <taxon>Sar</taxon>
        <taxon>Stramenopiles</taxon>
        <taxon>Ochrophyta</taxon>
        <taxon>Bacillariophyta</taxon>
        <taxon>Coscinodiscophyceae</taxon>
        <taxon>Thalassiosirophycidae</taxon>
        <taxon>Stephanodiscales</taxon>
        <taxon>Stephanodiscaceae</taxon>
        <taxon>Cyclotella</taxon>
    </lineage>
</organism>
<dbReference type="PANTHER" id="PTHR22872">
    <property type="entry name" value="BTK-BINDING PROTEIN-RELATED"/>
    <property type="match status" value="1"/>
</dbReference>
<feature type="repeat" description="RCC1" evidence="2">
    <location>
        <begin position="262"/>
        <end position="313"/>
    </location>
</feature>
<dbReference type="InterPro" id="IPR000408">
    <property type="entry name" value="Reg_chr_condens"/>
</dbReference>
<feature type="repeat" description="RCC1" evidence="2">
    <location>
        <begin position="552"/>
        <end position="603"/>
    </location>
</feature>
<dbReference type="InterPro" id="IPR058923">
    <property type="entry name" value="RCC1-like_dom"/>
</dbReference>
<feature type="domain" description="BTB" evidence="4">
    <location>
        <begin position="641"/>
        <end position="709"/>
    </location>
</feature>
<sequence>MSGQGSSPDESFSNVAAGCTLRETRASSNNSSSNSNSNNNGNENNMETSPSAAAAGISSSGEQQLRRHSSSERGNQSPSSPWMDYSGAGDDNNETRSALAPIIDDDAAARVSTLAEPPRQGTSQGGISSSSERRTQSNAARFFHSYYQNRAYRDEVGAVSYSGASYSASAGAAGISSSSSNLMSPSVVAGGGVSSSTSLSSSSSPIYGELTVYSWGRGEDGQLGIGDTSDQDEPTYVDALRGVGVKEIACGSGHTVVLTVEGEVYTWGRGDDGRLGHGDNGWKYVPRLTHSLTGQIITRVTCGSYHTAAVSSNGDLFTWGGGMYGKLGHGNESGHSTPRRVDALAGMNIVDIACGSRHTAVVTNRGCLYTWGDKENGVAGHGDTEGHQYTPKLLERLSGKKVVQLSACGFHTGCLTDQMEVYTWGEGKFGRLGHGAERNCHSPRLVESLLGKRPRQIACGGFHSAVITHDGKMYTFGGGEHGQLGHGDKVRRKSPCNSSIAMGFSFSHAYSISSHMSQVNKLRPTLVQALENIVLQQITCGWSHSVALTTNGEVYTWGNGDHGKLGHGNGKKVSTPQLVEKLIGQKVVSVASYNEHTAALVEPNAILSEGGSRRRTPGVMVPVSAGFLHDMKDMVNEDEYSDVTFIVEGQPVYAHRAVLSKRCDHFAAMFRSGMRESEAGAEIPIPTMSRPVFLMILEYLYTDTVKIDIEHAVDLYIASDLYQIDTLRDMCSIVVRRGIGSDNATYLLQQAHDAHCQVIKDIAMEHIVANFDVISKGEEIKAVSHGLLLEILSLRP</sequence>
<dbReference type="SUPFAM" id="SSF50985">
    <property type="entry name" value="RCC1/BLIP-II"/>
    <property type="match status" value="2"/>
</dbReference>
<keyword evidence="1" id="KW-0677">Repeat</keyword>
<dbReference type="EMBL" id="JABMIG020000006">
    <property type="protein sequence ID" value="KAL3804643.1"/>
    <property type="molecule type" value="Genomic_DNA"/>
</dbReference>
<feature type="repeat" description="RCC1" evidence="2">
    <location>
        <begin position="471"/>
        <end position="551"/>
    </location>
</feature>
<feature type="repeat" description="RCC1" evidence="2">
    <location>
        <begin position="419"/>
        <end position="470"/>
    </location>
</feature>
<gene>
    <name evidence="5" type="ORF">HJC23_008458</name>
</gene>
<dbReference type="InterPro" id="IPR009091">
    <property type="entry name" value="RCC1/BLIP-II"/>
</dbReference>
<dbReference type="Proteomes" id="UP001516023">
    <property type="component" value="Unassembled WGS sequence"/>
</dbReference>
<dbReference type="InterPro" id="IPR011333">
    <property type="entry name" value="SKP1/BTB/POZ_sf"/>
</dbReference>
<feature type="repeat" description="RCC1" evidence="2">
    <location>
        <begin position="314"/>
        <end position="365"/>
    </location>
</feature>
<dbReference type="SUPFAM" id="SSF54695">
    <property type="entry name" value="POZ domain"/>
    <property type="match status" value="1"/>
</dbReference>
<name>A0ABD3QWQ1_9STRA</name>
<accession>A0ABD3QWQ1</accession>
<dbReference type="Pfam" id="PF00651">
    <property type="entry name" value="BTB"/>
    <property type="match status" value="1"/>
</dbReference>
<evidence type="ECO:0000256" key="3">
    <source>
        <dbReference type="SAM" id="MobiDB-lite"/>
    </source>
</evidence>
<dbReference type="InterPro" id="IPR051625">
    <property type="entry name" value="Signaling_Regulatory_Domain"/>
</dbReference>
<feature type="compositionally biased region" description="Polar residues" evidence="3">
    <location>
        <begin position="1"/>
        <end position="14"/>
    </location>
</feature>
<feature type="region of interest" description="Disordered" evidence="3">
    <location>
        <begin position="1"/>
        <end position="95"/>
    </location>
</feature>
<feature type="compositionally biased region" description="Low complexity" evidence="3">
    <location>
        <begin position="27"/>
        <end position="61"/>
    </location>
</feature>
<dbReference type="PROSITE" id="PS50012">
    <property type="entry name" value="RCC1_3"/>
    <property type="match status" value="7"/>
</dbReference>
<dbReference type="PROSITE" id="PS50097">
    <property type="entry name" value="BTB"/>
    <property type="match status" value="1"/>
</dbReference>
<evidence type="ECO:0000256" key="1">
    <source>
        <dbReference type="ARBA" id="ARBA00022737"/>
    </source>
</evidence>
<protein>
    <recommendedName>
        <fullName evidence="4">BTB domain-containing protein</fullName>
    </recommendedName>
</protein>
<dbReference type="PRINTS" id="PR00633">
    <property type="entry name" value="RCCNDNSATION"/>
</dbReference>